<dbReference type="AlphaFoldDB" id="A0A8S1XUB3"/>
<protein>
    <recommendedName>
        <fullName evidence="5">Transmembrane protein</fullName>
    </recommendedName>
</protein>
<dbReference type="Proteomes" id="UP000689195">
    <property type="component" value="Unassembled WGS sequence"/>
</dbReference>
<name>A0A8S1XUB3_9CILI</name>
<comment type="caution">
    <text evidence="3">The sequence shown here is derived from an EMBL/GenBank/DDBJ whole genome shotgun (WGS) entry which is preliminary data.</text>
</comment>
<evidence type="ECO:0000313" key="4">
    <source>
        <dbReference type="Proteomes" id="UP000689195"/>
    </source>
</evidence>
<feature type="signal peptide" evidence="2">
    <location>
        <begin position="1"/>
        <end position="17"/>
    </location>
</feature>
<evidence type="ECO:0000256" key="2">
    <source>
        <dbReference type="SAM" id="SignalP"/>
    </source>
</evidence>
<keyword evidence="1" id="KW-1133">Transmembrane helix</keyword>
<organism evidence="3 4">
    <name type="scientific">Paramecium pentaurelia</name>
    <dbReference type="NCBI Taxonomy" id="43138"/>
    <lineage>
        <taxon>Eukaryota</taxon>
        <taxon>Sar</taxon>
        <taxon>Alveolata</taxon>
        <taxon>Ciliophora</taxon>
        <taxon>Intramacronucleata</taxon>
        <taxon>Oligohymenophorea</taxon>
        <taxon>Peniculida</taxon>
        <taxon>Parameciidae</taxon>
        <taxon>Paramecium</taxon>
    </lineage>
</organism>
<feature type="transmembrane region" description="Helical" evidence="1">
    <location>
        <begin position="237"/>
        <end position="257"/>
    </location>
</feature>
<sequence>MIRILFLLMDVMVFVNINVNHPIFVQLAFMKDARIVPQDIYFHQIKFVFLFVEIQSKFQKKFVKMDQFCPTKVAKIANLNDNLHFYTVVHQVRDAQYVKQAIIKYIMYVILSVVISQKQRMKNAMMVIQFMMMGVINANLIAKPLVQSVQKEFVQIVLMVISQYNQNAIRFVEMEFKHTMNNVISLEKQIKMRDARIVYSKMMKIVKFSILVCVSFVKKVMKYLPIYNINVLNNQINLIELLIIVYFHLAILVQNATQMQTMIFLKSQLDKINLM</sequence>
<gene>
    <name evidence="3" type="ORF">PPENT_87.1.T1380094</name>
</gene>
<keyword evidence="1" id="KW-0812">Transmembrane</keyword>
<reference evidence="3" key="1">
    <citation type="submission" date="2021-01" db="EMBL/GenBank/DDBJ databases">
        <authorList>
            <consortium name="Genoscope - CEA"/>
            <person name="William W."/>
        </authorList>
    </citation>
    <scope>NUCLEOTIDE SEQUENCE</scope>
</reference>
<evidence type="ECO:0008006" key="5">
    <source>
        <dbReference type="Google" id="ProtNLM"/>
    </source>
</evidence>
<dbReference type="EMBL" id="CAJJDO010000138">
    <property type="protein sequence ID" value="CAD8204790.1"/>
    <property type="molecule type" value="Genomic_DNA"/>
</dbReference>
<accession>A0A8S1XUB3</accession>
<keyword evidence="1" id="KW-0472">Membrane</keyword>
<proteinExistence type="predicted"/>
<evidence type="ECO:0000256" key="1">
    <source>
        <dbReference type="SAM" id="Phobius"/>
    </source>
</evidence>
<keyword evidence="4" id="KW-1185">Reference proteome</keyword>
<feature type="chain" id="PRO_5035836541" description="Transmembrane protein" evidence="2">
    <location>
        <begin position="18"/>
        <end position="275"/>
    </location>
</feature>
<keyword evidence="2" id="KW-0732">Signal</keyword>
<evidence type="ECO:0000313" key="3">
    <source>
        <dbReference type="EMBL" id="CAD8204790.1"/>
    </source>
</evidence>